<dbReference type="PANTHER" id="PTHR43706:SF47">
    <property type="entry name" value="EXTERNAL NADH-UBIQUINONE OXIDOREDUCTASE 1, MITOCHONDRIAL-RELATED"/>
    <property type="match status" value="1"/>
</dbReference>
<evidence type="ECO:0000259" key="11">
    <source>
        <dbReference type="Pfam" id="PF22366"/>
    </source>
</evidence>
<evidence type="ECO:0000256" key="4">
    <source>
        <dbReference type="ARBA" id="ARBA00022827"/>
    </source>
</evidence>
<evidence type="ECO:0000313" key="13">
    <source>
        <dbReference type="Proteomes" id="UP001595377"/>
    </source>
</evidence>
<feature type="region of interest" description="Disordered" evidence="9">
    <location>
        <begin position="424"/>
        <end position="457"/>
    </location>
</feature>
<feature type="domain" description="FAD/NAD(P)-binding" evidence="10">
    <location>
        <begin position="16"/>
        <end position="333"/>
    </location>
</feature>
<dbReference type="InterPro" id="IPR036188">
    <property type="entry name" value="FAD/NAD-bd_sf"/>
</dbReference>
<evidence type="ECO:0000256" key="8">
    <source>
        <dbReference type="ARBA" id="ARBA00047599"/>
    </source>
</evidence>
<keyword evidence="7" id="KW-0520">NAD</keyword>
<comment type="similarity">
    <text evidence="1">Belongs to the NADH dehydrogenase family.</text>
</comment>
<evidence type="ECO:0000259" key="10">
    <source>
        <dbReference type="Pfam" id="PF07992"/>
    </source>
</evidence>
<evidence type="ECO:0000256" key="1">
    <source>
        <dbReference type="ARBA" id="ARBA00005272"/>
    </source>
</evidence>
<dbReference type="GO" id="GO:0016491">
    <property type="term" value="F:oxidoreductase activity"/>
    <property type="evidence" value="ECO:0007669"/>
    <property type="project" value="UniProtKB-KW"/>
</dbReference>
<dbReference type="Pfam" id="PF22366">
    <property type="entry name" value="NDH2_C"/>
    <property type="match status" value="1"/>
</dbReference>
<dbReference type="Pfam" id="PF07992">
    <property type="entry name" value="Pyr_redox_2"/>
    <property type="match status" value="1"/>
</dbReference>
<dbReference type="InterPro" id="IPR054585">
    <property type="entry name" value="NDH2-like_C"/>
</dbReference>
<dbReference type="EMBL" id="JBHRSP010000015">
    <property type="protein sequence ID" value="MFC3073196.1"/>
    <property type="molecule type" value="Genomic_DNA"/>
</dbReference>
<organism evidence="12 13">
    <name type="scientific">Shinella pollutisoli</name>
    <dbReference type="NCBI Taxonomy" id="2250594"/>
    <lineage>
        <taxon>Bacteria</taxon>
        <taxon>Pseudomonadati</taxon>
        <taxon>Pseudomonadota</taxon>
        <taxon>Alphaproteobacteria</taxon>
        <taxon>Hyphomicrobiales</taxon>
        <taxon>Rhizobiaceae</taxon>
        <taxon>Shinella</taxon>
    </lineage>
</organism>
<protein>
    <recommendedName>
        <fullName evidence="2">NADH:ubiquinone reductase (non-electrogenic)</fullName>
        <ecNumber evidence="2">1.6.5.9</ecNumber>
    </recommendedName>
</protein>
<dbReference type="PRINTS" id="PR00368">
    <property type="entry name" value="FADPNR"/>
</dbReference>
<feature type="domain" description="External alternative NADH-ubiquinone oxidoreductase-like C-terminal" evidence="11">
    <location>
        <begin position="358"/>
        <end position="414"/>
    </location>
</feature>
<dbReference type="EC" id="1.6.5.9" evidence="2"/>
<dbReference type="PANTHER" id="PTHR43706">
    <property type="entry name" value="NADH DEHYDROGENASE"/>
    <property type="match status" value="1"/>
</dbReference>
<evidence type="ECO:0000313" key="12">
    <source>
        <dbReference type="EMBL" id="MFC3073196.1"/>
    </source>
</evidence>
<evidence type="ECO:0000256" key="7">
    <source>
        <dbReference type="ARBA" id="ARBA00023027"/>
    </source>
</evidence>
<comment type="catalytic activity">
    <reaction evidence="8">
        <text>a quinone + NADH + H(+) = a quinol + NAD(+)</text>
        <dbReference type="Rhea" id="RHEA:46160"/>
        <dbReference type="ChEBI" id="CHEBI:15378"/>
        <dbReference type="ChEBI" id="CHEBI:24646"/>
        <dbReference type="ChEBI" id="CHEBI:57540"/>
        <dbReference type="ChEBI" id="CHEBI:57945"/>
        <dbReference type="ChEBI" id="CHEBI:132124"/>
        <dbReference type="EC" id="1.6.5.9"/>
    </reaction>
</comment>
<sequence>MSRDLPADRSPHSRTEVVILGAGFAGLACAAGLGNTDVTVTVVDRRNHNLFQPLLYQVATAALSPADIAEPVRRTLGRFANIRVMMGEVVGVDTAARRVELRDGGTLRYDYLVVATGSEYNYFGNEGWKPFAPGLKTIHEARLIRHRLLSAFERAERETDKAARKRLLTFVVIGGGPTGVEMAGAISELARYMIRRDFKTIDRDDFDVVLIEASPRILAAFPEKLATYAHDYLAGIGVRIMTDRRVTALDAQSVSLDGERIDTRCIVWGAGVRASPAAAWLGVKAGTQGRIPVEGDLSVPGLPEVCVIGDTALAPDEKGAALPALAQVAKQQGAYLARQLRRKAAGTPAAGPFRFHNRGNTAVIGRNAAIFDFGSWTLKGRLAWFLWAIVHVYLLVNFEKRLLVSIQWVLRYFTRQRGARLIDEDHARTGDMPSPEAAGREERNAQPANESVLPGRE</sequence>
<dbReference type="Gene3D" id="3.50.50.100">
    <property type="match status" value="1"/>
</dbReference>
<evidence type="ECO:0000256" key="9">
    <source>
        <dbReference type="SAM" id="MobiDB-lite"/>
    </source>
</evidence>
<accession>A0ABV7DE38</accession>
<keyword evidence="4" id="KW-0274">FAD</keyword>
<dbReference type="InterPro" id="IPR045024">
    <property type="entry name" value="NDH-2"/>
</dbReference>
<dbReference type="InterPro" id="IPR023753">
    <property type="entry name" value="FAD/NAD-binding_dom"/>
</dbReference>
<dbReference type="SUPFAM" id="SSF51905">
    <property type="entry name" value="FAD/NAD(P)-binding domain"/>
    <property type="match status" value="2"/>
</dbReference>
<name>A0ABV7DE38_9HYPH</name>
<comment type="caution">
    <text evidence="12">The sequence shown here is derived from an EMBL/GenBank/DDBJ whole genome shotgun (WGS) entry which is preliminary data.</text>
</comment>
<dbReference type="RefSeq" id="WP_257311133.1">
    <property type="nucleotide sequence ID" value="NZ_JANFDG010000001.1"/>
</dbReference>
<keyword evidence="3" id="KW-0285">Flavoprotein</keyword>
<keyword evidence="13" id="KW-1185">Reference proteome</keyword>
<evidence type="ECO:0000256" key="6">
    <source>
        <dbReference type="ARBA" id="ARBA00023002"/>
    </source>
</evidence>
<keyword evidence="6 12" id="KW-0560">Oxidoreductase</keyword>
<evidence type="ECO:0000256" key="3">
    <source>
        <dbReference type="ARBA" id="ARBA00022630"/>
    </source>
</evidence>
<evidence type="ECO:0000256" key="5">
    <source>
        <dbReference type="ARBA" id="ARBA00022946"/>
    </source>
</evidence>
<evidence type="ECO:0000256" key="2">
    <source>
        <dbReference type="ARBA" id="ARBA00012637"/>
    </source>
</evidence>
<gene>
    <name evidence="12" type="ORF">ACFOHH_08800</name>
</gene>
<dbReference type="PRINTS" id="PR00411">
    <property type="entry name" value="PNDRDTASEI"/>
</dbReference>
<proteinExistence type="inferred from homology"/>
<reference evidence="13" key="1">
    <citation type="journal article" date="2019" name="Int. J. Syst. Evol. Microbiol.">
        <title>The Global Catalogue of Microorganisms (GCM) 10K type strain sequencing project: providing services to taxonomists for standard genome sequencing and annotation.</title>
        <authorList>
            <consortium name="The Broad Institute Genomics Platform"/>
            <consortium name="The Broad Institute Genome Sequencing Center for Infectious Disease"/>
            <person name="Wu L."/>
            <person name="Ma J."/>
        </authorList>
    </citation>
    <scope>NUCLEOTIDE SEQUENCE [LARGE SCALE GENOMIC DNA]</scope>
    <source>
        <strain evidence="13">KCTC 52677</strain>
    </source>
</reference>
<dbReference type="PROSITE" id="PS51257">
    <property type="entry name" value="PROKAR_LIPOPROTEIN"/>
    <property type="match status" value="1"/>
</dbReference>
<dbReference type="Proteomes" id="UP001595377">
    <property type="component" value="Unassembled WGS sequence"/>
</dbReference>
<keyword evidence="5" id="KW-0809">Transit peptide</keyword>